<dbReference type="Gene3D" id="1.20.1250.20">
    <property type="entry name" value="MFS general substrate transporter like domains"/>
    <property type="match status" value="1"/>
</dbReference>
<dbReference type="PANTHER" id="PTHR43124">
    <property type="entry name" value="PURINE EFFLUX PUMP PBUE"/>
    <property type="match status" value="1"/>
</dbReference>
<feature type="transmembrane region" description="Helical" evidence="6">
    <location>
        <begin position="350"/>
        <end position="368"/>
    </location>
</feature>
<protein>
    <submittedName>
        <fullName evidence="7">Putative MFS family arabinose efflux permease</fullName>
    </submittedName>
</protein>
<evidence type="ECO:0000256" key="6">
    <source>
        <dbReference type="SAM" id="Phobius"/>
    </source>
</evidence>
<dbReference type="GO" id="GO:0005886">
    <property type="term" value="C:plasma membrane"/>
    <property type="evidence" value="ECO:0007669"/>
    <property type="project" value="UniProtKB-SubCell"/>
</dbReference>
<evidence type="ECO:0000256" key="1">
    <source>
        <dbReference type="ARBA" id="ARBA00004651"/>
    </source>
</evidence>
<dbReference type="SUPFAM" id="SSF103473">
    <property type="entry name" value="MFS general substrate transporter"/>
    <property type="match status" value="1"/>
</dbReference>
<evidence type="ECO:0000313" key="8">
    <source>
        <dbReference type="Proteomes" id="UP000560069"/>
    </source>
</evidence>
<dbReference type="Pfam" id="PF07690">
    <property type="entry name" value="MFS_1"/>
    <property type="match status" value="1"/>
</dbReference>
<feature type="transmembrane region" description="Helical" evidence="6">
    <location>
        <begin position="93"/>
        <end position="117"/>
    </location>
</feature>
<dbReference type="RefSeq" id="WP_218849631.1">
    <property type="nucleotide sequence ID" value="NZ_BAAALK010000001.1"/>
</dbReference>
<feature type="transmembrane region" description="Helical" evidence="6">
    <location>
        <begin position="235"/>
        <end position="255"/>
    </location>
</feature>
<feature type="transmembrane region" description="Helical" evidence="6">
    <location>
        <begin position="43"/>
        <end position="62"/>
    </location>
</feature>
<evidence type="ECO:0000256" key="5">
    <source>
        <dbReference type="ARBA" id="ARBA00023136"/>
    </source>
</evidence>
<accession>A0A7Z0E6F8</accession>
<keyword evidence="4 6" id="KW-1133">Transmembrane helix</keyword>
<gene>
    <name evidence="7" type="ORF">HNR11_000293</name>
</gene>
<feature type="transmembrane region" description="Helical" evidence="6">
    <location>
        <begin position="129"/>
        <end position="149"/>
    </location>
</feature>
<reference evidence="7 8" key="1">
    <citation type="submission" date="2020-07" db="EMBL/GenBank/DDBJ databases">
        <title>Sequencing the genomes of 1000 actinobacteria strains.</title>
        <authorList>
            <person name="Klenk H.-P."/>
        </authorList>
    </citation>
    <scope>NUCLEOTIDE SEQUENCE [LARGE SCALE GENOMIC DNA]</scope>
    <source>
        <strain evidence="7 8">DSM 15664</strain>
    </source>
</reference>
<sequence length="387" mass="40067">MRFYIFSAMSLIAATYGLARFGYGLFLPRFTETFEIGAAASGSIQAGNFLAFCLAASLAIRIDAHPRRVIICAGATAAIGAAGVAAAPNVGVFAASVVLAGAGAGFATPGLVTLTARNVIEARRESAQTIVNAGTGAGIVVAGILMFLTMSQWRLGWAAMALLIALVTLSTLISDRPDEKAPPRRSALKLRREILRPLAWPILAALLAGASSAAIFTFGREIMEEARPDQEAYSILAWMTLGAFGVLGAAAGRMAQRWTPEFAWNLTVVIMALSAVLLAGFPGITLPAFTSVALFGASYTAICGILIIWSSRIIPDRASVGTAVLFIALAIGQAAGAVLLGILMESTTTLLTFLTAGALGVAAVIPAVRLSATKSDPETVANTGKHR</sequence>
<evidence type="ECO:0000313" key="7">
    <source>
        <dbReference type="EMBL" id="NYJ15759.1"/>
    </source>
</evidence>
<keyword evidence="5 6" id="KW-0472">Membrane</keyword>
<feature type="transmembrane region" description="Helical" evidence="6">
    <location>
        <begin position="262"/>
        <end position="282"/>
    </location>
</feature>
<dbReference type="EMBL" id="JACCFQ010000001">
    <property type="protein sequence ID" value="NYJ15759.1"/>
    <property type="molecule type" value="Genomic_DNA"/>
</dbReference>
<dbReference type="Proteomes" id="UP000560069">
    <property type="component" value="Unassembled WGS sequence"/>
</dbReference>
<dbReference type="InterPro" id="IPR036259">
    <property type="entry name" value="MFS_trans_sf"/>
</dbReference>
<keyword evidence="3 6" id="KW-0812">Transmembrane</keyword>
<evidence type="ECO:0000256" key="2">
    <source>
        <dbReference type="ARBA" id="ARBA00022475"/>
    </source>
</evidence>
<dbReference type="InterPro" id="IPR050189">
    <property type="entry name" value="MFS_Efflux_Transporters"/>
</dbReference>
<organism evidence="7 8">
    <name type="scientific">Nesterenkonia sandarakina</name>
    <dbReference type="NCBI Taxonomy" id="272918"/>
    <lineage>
        <taxon>Bacteria</taxon>
        <taxon>Bacillati</taxon>
        <taxon>Actinomycetota</taxon>
        <taxon>Actinomycetes</taxon>
        <taxon>Micrococcales</taxon>
        <taxon>Micrococcaceae</taxon>
        <taxon>Nesterenkonia</taxon>
    </lineage>
</organism>
<comment type="caution">
    <text evidence="7">The sequence shown here is derived from an EMBL/GenBank/DDBJ whole genome shotgun (WGS) entry which is preliminary data.</text>
</comment>
<evidence type="ECO:0000256" key="4">
    <source>
        <dbReference type="ARBA" id="ARBA00022989"/>
    </source>
</evidence>
<feature type="transmembrane region" description="Helical" evidence="6">
    <location>
        <begin position="288"/>
        <end position="309"/>
    </location>
</feature>
<feature type="transmembrane region" description="Helical" evidence="6">
    <location>
        <begin position="155"/>
        <end position="173"/>
    </location>
</feature>
<dbReference type="InterPro" id="IPR011701">
    <property type="entry name" value="MFS"/>
</dbReference>
<feature type="transmembrane region" description="Helical" evidence="6">
    <location>
        <begin position="321"/>
        <end position="344"/>
    </location>
</feature>
<keyword evidence="8" id="KW-1185">Reference proteome</keyword>
<feature type="transmembrane region" description="Helical" evidence="6">
    <location>
        <begin position="194"/>
        <end position="215"/>
    </location>
</feature>
<dbReference type="AlphaFoldDB" id="A0A7Z0E6F8"/>
<comment type="subcellular location">
    <subcellularLocation>
        <location evidence="1">Cell membrane</location>
        <topology evidence="1">Multi-pass membrane protein</topology>
    </subcellularLocation>
</comment>
<keyword evidence="2" id="KW-1003">Cell membrane</keyword>
<name>A0A7Z0E6F8_9MICC</name>
<feature type="transmembrane region" description="Helical" evidence="6">
    <location>
        <begin position="69"/>
        <end position="87"/>
    </location>
</feature>
<proteinExistence type="predicted"/>
<dbReference type="PANTHER" id="PTHR43124:SF3">
    <property type="entry name" value="CHLORAMPHENICOL EFFLUX PUMP RV0191"/>
    <property type="match status" value="1"/>
</dbReference>
<dbReference type="GO" id="GO:0022857">
    <property type="term" value="F:transmembrane transporter activity"/>
    <property type="evidence" value="ECO:0007669"/>
    <property type="project" value="InterPro"/>
</dbReference>
<evidence type="ECO:0000256" key="3">
    <source>
        <dbReference type="ARBA" id="ARBA00022692"/>
    </source>
</evidence>